<feature type="transmembrane region" description="Helical" evidence="1">
    <location>
        <begin position="12"/>
        <end position="37"/>
    </location>
</feature>
<sequence>MTGRIAACRFGVIMLRIFWWTTLIATIALIASLTTILTVGWPATWVDGWPIWTIALIAVIIIESIIFWIGIITVYATSVQLGIKIRVIGVLCGWIPVANLIALRLIIRTVGEEVRFESAKEQLDRSRAGARICATRYPVLLVHGVFFRDTKALNYWGRIPAELQRNGAVIYYGNHQSAASVADSARELTERIRQIVAQTGCGKVNVIAHSKGGLDMRYAIARCGAAPYVASLTTINTPHHGCGFADYLLEKIPLAAQRQVETAYNTAASHLGDKQPDFMAAVHDLTQAGCARLNVEIGDRNEISGHVSDTGPFAGIVCQSIGSRLAHATTGKFPLNFTYPLVKWFDGPNDGLVAQPSFPWGEHFTWLEPNGTRGISHADMIDLNRENIPGFDVREFYVQIVAALKQRGL</sequence>
<feature type="transmembrane region" description="Helical" evidence="1">
    <location>
        <begin position="87"/>
        <end position="107"/>
    </location>
</feature>
<evidence type="ECO:0000313" key="2">
    <source>
        <dbReference type="EMBL" id="KAB7789413.1"/>
    </source>
</evidence>
<keyword evidence="3" id="KW-1185">Reference proteome</keyword>
<dbReference type="RefSeq" id="WP_226803239.1">
    <property type="nucleotide sequence ID" value="NZ_WBVS01000001.1"/>
</dbReference>
<name>A0A6I1GCQ4_9BIFI</name>
<proteinExistence type="predicted"/>
<protein>
    <submittedName>
        <fullName evidence="2">Triacylglycerol lipase</fullName>
    </submittedName>
</protein>
<dbReference type="EMBL" id="WBVS01000001">
    <property type="protein sequence ID" value="KAB7789413.1"/>
    <property type="molecule type" value="Genomic_DNA"/>
</dbReference>
<organism evidence="2 3">
    <name type="scientific">Bifidobacterium cebidarum</name>
    <dbReference type="NCBI Taxonomy" id="2650773"/>
    <lineage>
        <taxon>Bacteria</taxon>
        <taxon>Bacillati</taxon>
        <taxon>Actinomycetota</taxon>
        <taxon>Actinomycetes</taxon>
        <taxon>Bifidobacteriales</taxon>
        <taxon>Bifidobacteriaceae</taxon>
        <taxon>Bifidobacterium</taxon>
    </lineage>
</organism>
<dbReference type="AlphaFoldDB" id="A0A6I1GCQ4"/>
<evidence type="ECO:0000256" key="1">
    <source>
        <dbReference type="SAM" id="Phobius"/>
    </source>
</evidence>
<accession>A0A6I1GCQ4</accession>
<dbReference type="Proteomes" id="UP000468413">
    <property type="component" value="Unassembled WGS sequence"/>
</dbReference>
<dbReference type="Gene3D" id="3.40.50.1820">
    <property type="entry name" value="alpha/beta hydrolase"/>
    <property type="match status" value="1"/>
</dbReference>
<dbReference type="Pfam" id="PF02089">
    <property type="entry name" value="Palm_thioest"/>
    <property type="match status" value="1"/>
</dbReference>
<keyword evidence="1" id="KW-0472">Membrane</keyword>
<keyword evidence="1" id="KW-1133">Transmembrane helix</keyword>
<keyword evidence="1" id="KW-0812">Transmembrane</keyword>
<comment type="caution">
    <text evidence="2">The sequence shown here is derived from an EMBL/GenBank/DDBJ whole genome shotgun (WGS) entry which is preliminary data.</text>
</comment>
<feature type="transmembrane region" description="Helical" evidence="1">
    <location>
        <begin position="49"/>
        <end position="75"/>
    </location>
</feature>
<reference evidence="2 3" key="1">
    <citation type="submission" date="2019-09" db="EMBL/GenBank/DDBJ databases">
        <title>Characterization of the phylogenetic diversity of two novel species belonging to the genus Bifidobacterium: Bifidobacterium cebidarum sp. nov. and Bifidobacterium leontopitheci sp. nov.</title>
        <authorList>
            <person name="Lugli G.A."/>
            <person name="Duranti S."/>
            <person name="Milani C."/>
            <person name="Turroni F."/>
            <person name="Ventura M."/>
        </authorList>
    </citation>
    <scope>NUCLEOTIDE SEQUENCE [LARGE SCALE GENOMIC DNA]</scope>
    <source>
        <strain evidence="2 3">LMG 31469</strain>
    </source>
</reference>
<dbReference type="SUPFAM" id="SSF53474">
    <property type="entry name" value="alpha/beta-Hydrolases"/>
    <property type="match status" value="1"/>
</dbReference>
<evidence type="ECO:0000313" key="3">
    <source>
        <dbReference type="Proteomes" id="UP000468413"/>
    </source>
</evidence>
<gene>
    <name evidence="2" type="ORF">F7D08_0365</name>
</gene>
<dbReference type="InterPro" id="IPR029058">
    <property type="entry name" value="AB_hydrolase_fold"/>
</dbReference>